<organism evidence="25 26">
    <name type="scientific">Trichonephila clavata</name>
    <name type="common">Joro spider</name>
    <name type="synonym">Nephila clavata</name>
    <dbReference type="NCBI Taxonomy" id="2740835"/>
    <lineage>
        <taxon>Eukaryota</taxon>
        <taxon>Metazoa</taxon>
        <taxon>Ecdysozoa</taxon>
        <taxon>Arthropoda</taxon>
        <taxon>Chelicerata</taxon>
        <taxon>Arachnida</taxon>
        <taxon>Araneae</taxon>
        <taxon>Araneomorphae</taxon>
        <taxon>Entelegynae</taxon>
        <taxon>Araneoidea</taxon>
        <taxon>Nephilidae</taxon>
        <taxon>Trichonephila</taxon>
    </lineage>
</organism>
<comment type="caution">
    <text evidence="25">The sequence shown here is derived from an EMBL/GenBank/DDBJ whole genome shotgun (WGS) entry which is preliminary data.</text>
</comment>
<feature type="region of interest" description="Disordered" evidence="22">
    <location>
        <begin position="873"/>
        <end position="894"/>
    </location>
</feature>
<feature type="repeat" description="ANK" evidence="21">
    <location>
        <begin position="143"/>
        <end position="175"/>
    </location>
</feature>
<feature type="transmembrane region" description="Helical" evidence="23">
    <location>
        <begin position="544"/>
        <end position="569"/>
    </location>
</feature>
<keyword evidence="6" id="KW-0964">Secreted</keyword>
<dbReference type="GO" id="GO:0015279">
    <property type="term" value="F:store-operated calcium channel activity"/>
    <property type="evidence" value="ECO:0007669"/>
    <property type="project" value="TreeGrafter"/>
</dbReference>
<reference evidence="25" key="1">
    <citation type="submission" date="2020-07" db="EMBL/GenBank/DDBJ databases">
        <title>Multicomponent nature underlies the extraordinary mechanical properties of spider dragline silk.</title>
        <authorList>
            <person name="Kono N."/>
            <person name="Nakamura H."/>
            <person name="Mori M."/>
            <person name="Yoshida Y."/>
            <person name="Ohtoshi R."/>
            <person name="Malay A.D."/>
            <person name="Moran D.A.P."/>
            <person name="Tomita M."/>
            <person name="Numata K."/>
            <person name="Arakawa K."/>
        </authorList>
    </citation>
    <scope>NUCLEOTIDE SEQUENCE</scope>
</reference>
<evidence type="ECO:0000256" key="2">
    <source>
        <dbReference type="ARBA" id="ARBA00004613"/>
    </source>
</evidence>
<keyword evidence="3" id="KW-0813">Transport</keyword>
<dbReference type="PANTHER" id="PTHR10117">
    <property type="entry name" value="TRANSIENT RECEPTOR POTENTIAL CHANNEL"/>
    <property type="match status" value="1"/>
</dbReference>
<evidence type="ECO:0000256" key="8">
    <source>
        <dbReference type="ARBA" id="ARBA00022656"/>
    </source>
</evidence>
<gene>
    <name evidence="25" type="primary">trpl</name>
    <name evidence="25" type="ORF">TNCT_569801</name>
</gene>
<evidence type="ECO:0000256" key="16">
    <source>
        <dbReference type="ARBA" id="ARBA00023136"/>
    </source>
</evidence>
<dbReference type="GO" id="GO:0005886">
    <property type="term" value="C:plasma membrane"/>
    <property type="evidence" value="ECO:0007669"/>
    <property type="project" value="TreeGrafter"/>
</dbReference>
<dbReference type="AlphaFoldDB" id="A0A8X6I0M8"/>
<dbReference type="OrthoDB" id="2373987at2759"/>
<dbReference type="Pfam" id="PF08344">
    <property type="entry name" value="TRP_2"/>
    <property type="match status" value="1"/>
</dbReference>
<dbReference type="NCBIfam" id="TIGR00870">
    <property type="entry name" value="trp"/>
    <property type="match status" value="1"/>
</dbReference>
<keyword evidence="5" id="KW-0268">Exocytosis</keyword>
<dbReference type="Proteomes" id="UP000887116">
    <property type="component" value="Unassembled WGS sequence"/>
</dbReference>
<dbReference type="PROSITE" id="PS50297">
    <property type="entry name" value="ANK_REP_REGION"/>
    <property type="match status" value="1"/>
</dbReference>
<dbReference type="GO" id="GO:0090729">
    <property type="term" value="F:toxin activity"/>
    <property type="evidence" value="ECO:0007669"/>
    <property type="project" value="UniProtKB-KW"/>
</dbReference>
<comment type="subcellular location">
    <subcellularLocation>
        <location evidence="19">Cell projection</location>
        <location evidence="19">Rhabdomere membrane</location>
        <topology evidence="19">Multi-pass membrane protein</topology>
    </subcellularLocation>
    <subcellularLocation>
        <location evidence="2">Secreted</location>
    </subcellularLocation>
    <subcellularLocation>
        <location evidence="1">Target cell membrane</location>
    </subcellularLocation>
</comment>
<evidence type="ECO:0000313" key="26">
    <source>
        <dbReference type="Proteomes" id="UP000887116"/>
    </source>
</evidence>
<keyword evidence="10" id="KW-0528">Neurotoxin</keyword>
<dbReference type="SUPFAM" id="SSF48403">
    <property type="entry name" value="Ankyrin repeat"/>
    <property type="match status" value="1"/>
</dbReference>
<dbReference type="PROSITE" id="PS50088">
    <property type="entry name" value="ANK_REPEAT"/>
    <property type="match status" value="1"/>
</dbReference>
<keyword evidence="8" id="KW-0800">Toxin</keyword>
<comment type="similarity">
    <text evidence="20">Belongs to the transient receptor (TC 1.A.4) family. STrpC subfamily.</text>
</comment>
<keyword evidence="14 21" id="KW-0040">ANK repeat</keyword>
<evidence type="ECO:0000256" key="13">
    <source>
        <dbReference type="ARBA" id="ARBA00023028"/>
    </source>
</evidence>
<evidence type="ECO:0000256" key="10">
    <source>
        <dbReference type="ARBA" id="ARBA00022699"/>
    </source>
</evidence>
<feature type="transmembrane region" description="Helical" evidence="23">
    <location>
        <begin position="332"/>
        <end position="352"/>
    </location>
</feature>
<evidence type="ECO:0000256" key="22">
    <source>
        <dbReference type="SAM" id="MobiDB-lite"/>
    </source>
</evidence>
<keyword evidence="12 23" id="KW-1133">Transmembrane helix</keyword>
<dbReference type="Pfam" id="PF00023">
    <property type="entry name" value="Ank"/>
    <property type="match status" value="1"/>
</dbReference>
<dbReference type="GO" id="GO:0044218">
    <property type="term" value="C:other organism cell membrane"/>
    <property type="evidence" value="ECO:0007669"/>
    <property type="project" value="UniProtKB-KW"/>
</dbReference>
<keyword evidence="15" id="KW-0406">Ion transport</keyword>
<dbReference type="Pfam" id="PF00520">
    <property type="entry name" value="Ion_trans"/>
    <property type="match status" value="1"/>
</dbReference>
<evidence type="ECO:0000256" key="18">
    <source>
        <dbReference type="ARBA" id="ARBA00023303"/>
    </source>
</evidence>
<protein>
    <submittedName>
        <fullName evidence="25">Transient-receptor-potential-like protein</fullName>
    </submittedName>
</protein>
<keyword evidence="4" id="KW-1003">Cell membrane</keyword>
<evidence type="ECO:0000256" key="3">
    <source>
        <dbReference type="ARBA" id="ARBA00022448"/>
    </source>
</evidence>
<feature type="transmembrane region" description="Helical" evidence="23">
    <location>
        <begin position="634"/>
        <end position="659"/>
    </location>
</feature>
<keyword evidence="17" id="KW-1053">Target membrane</keyword>
<keyword evidence="13" id="KW-0638">Presynaptic neurotoxin</keyword>
<evidence type="ECO:0000256" key="4">
    <source>
        <dbReference type="ARBA" id="ARBA00022475"/>
    </source>
</evidence>
<evidence type="ECO:0000256" key="17">
    <source>
        <dbReference type="ARBA" id="ARBA00023298"/>
    </source>
</evidence>
<dbReference type="GO" id="GO:0051480">
    <property type="term" value="P:regulation of cytosolic calcium ion concentration"/>
    <property type="evidence" value="ECO:0007669"/>
    <property type="project" value="TreeGrafter"/>
</dbReference>
<name>A0A8X6I0M8_TRICU</name>
<dbReference type="InterPro" id="IPR002153">
    <property type="entry name" value="TRPC_channel"/>
</dbReference>
<dbReference type="InterPro" id="IPR036770">
    <property type="entry name" value="Ankyrin_rpt-contain_sf"/>
</dbReference>
<dbReference type="PANTHER" id="PTHR10117:SF47">
    <property type="entry name" value="TRANSIENT-RECEPTOR-POTENTIAL-LIKE PROTEIN"/>
    <property type="match status" value="1"/>
</dbReference>
<evidence type="ECO:0000256" key="6">
    <source>
        <dbReference type="ARBA" id="ARBA00022525"/>
    </source>
</evidence>
<keyword evidence="11" id="KW-0677">Repeat</keyword>
<feature type="domain" description="Transient receptor ion channel" evidence="24">
    <location>
        <begin position="178"/>
        <end position="240"/>
    </location>
</feature>
<evidence type="ECO:0000256" key="14">
    <source>
        <dbReference type="ARBA" id="ARBA00023043"/>
    </source>
</evidence>
<dbReference type="InterPro" id="IPR002110">
    <property type="entry name" value="Ankyrin_rpt"/>
</dbReference>
<dbReference type="EMBL" id="BMAO01014627">
    <property type="protein sequence ID" value="GFQ96129.1"/>
    <property type="molecule type" value="Genomic_DNA"/>
</dbReference>
<dbReference type="Gene3D" id="1.25.40.20">
    <property type="entry name" value="Ankyrin repeat-containing domain"/>
    <property type="match status" value="1"/>
</dbReference>
<evidence type="ECO:0000256" key="20">
    <source>
        <dbReference type="ARBA" id="ARBA00060916"/>
    </source>
</evidence>
<evidence type="ECO:0000256" key="1">
    <source>
        <dbReference type="ARBA" id="ARBA00004175"/>
    </source>
</evidence>
<feature type="region of interest" description="Disordered" evidence="22">
    <location>
        <begin position="987"/>
        <end position="1008"/>
    </location>
</feature>
<keyword evidence="16 23" id="KW-0472">Membrane</keyword>
<proteinExistence type="inferred from homology"/>
<feature type="compositionally biased region" description="Basic and acidic residues" evidence="22">
    <location>
        <begin position="1174"/>
        <end position="1191"/>
    </location>
</feature>
<keyword evidence="26" id="KW-1185">Reference proteome</keyword>
<accession>A0A8X6I0M8</accession>
<dbReference type="InterPro" id="IPR005821">
    <property type="entry name" value="Ion_trans_dom"/>
</dbReference>
<dbReference type="SMART" id="SM01420">
    <property type="entry name" value="TRP_2"/>
    <property type="match status" value="1"/>
</dbReference>
<dbReference type="GO" id="GO:0005576">
    <property type="term" value="C:extracellular region"/>
    <property type="evidence" value="ECO:0007669"/>
    <property type="project" value="UniProtKB-SubCell"/>
</dbReference>
<evidence type="ECO:0000256" key="7">
    <source>
        <dbReference type="ARBA" id="ARBA00022537"/>
    </source>
</evidence>
<evidence type="ECO:0000256" key="23">
    <source>
        <dbReference type="SAM" id="Phobius"/>
    </source>
</evidence>
<keyword evidence="7" id="KW-1052">Target cell membrane</keyword>
<evidence type="ECO:0000259" key="24">
    <source>
        <dbReference type="SMART" id="SM01420"/>
    </source>
</evidence>
<dbReference type="GO" id="GO:0044231">
    <property type="term" value="C:host cell presynaptic membrane"/>
    <property type="evidence" value="ECO:0007669"/>
    <property type="project" value="UniProtKB-KW"/>
</dbReference>
<sequence length="1191" mass="137131">MSKLNEKDDKEWSSNIMYSQHPSLRKLEPIEKQYLLSVERGDIVRVAKMLEMVKKNPSIHLDVNCKDPVGRSATLMAIDNENLDMLELLLENGVESRDALLHAINAEYVEAVDLLLEHEEIIHKEGEPHSWEKVDRDISTFTAEITPLILAAHKDNYEILKILLDRGATLPMPHDVRCRCRDCVQAMEDDCLCHSRSRINAYRALSSPSLICLSSIDPILTAFELSWELRRLSIAENEFKQDYVKLRSRCQDFATALLDHARSSRELEMVLNYDPTRPPYQHGEHMPLARLEMAIKYKQKKFIAHPNVQQLLSTLWYDGLPGFRRQNPVYQLWDIIKIGVLFPFYSVLYMITPNTQTGQLVRKPFFKFIIHSFSYLFFLLLLILASQRIETVIAEWFGNEEMQVHSHEALKRQRGQLPTILETTILLYIIAHIWQETRELWTKGLVLYFQNLWNIIDFTRNSLYVGTAIMRVLAYFQAQTEISINPMAVYIPREAWNAYDPMLIADGLFAAGNIFAALKLVHIFSINPYLGPLQISLGRMVIDIIKFFFIYALVLFAFACGLNQLLWYYADMEKQQCFSGPGGTENWTQQRDSCLAWRRFSNLFESSQTLFWASFGLVDISNFELTGIKSYTRFWGLLMFGSYSVINVVVLLNLLIAMMSNSYNIISERADVEWKFARTTLFMNYFEEGGTVPPPFNIFPTFKHLLRLFGKKRSFNDMSIKRRETKMKERDSIYQSVMCNLVWRYVTAQQKETESHPVTEDNINELRQDVYSFRHDLMRVFKNNGMNTRDIEKDKVDVTGKRIQIRKRRLIKDFSIGLMEVCTDEAAPEVTSNKSMLARLVGLSGNETRSSQRWRDLIQAAKKSKIIGNKDAESGRFGSIKKTKSENDIDQQADVSYNEFQNSGLKETENQSSESNLYPKIPEEDLIISAQHNQSLAVTFQPTSKTKSLMQNNENTQDKQDSQSILVSGVKFSAESLVKTPIQKPKEMKYQAPQPKERISPDFTGRDARNISSNSSILLMPKSTNAFDNSTSESFNASSRIYENPLNPFNKKEDTTSKDTTITVTSSPEKIVKPRNKSVTSVEIIQDQPNTNQLIDIKENDDIKCSMNVSTVRIDNLEHVTIIRDLNTEQKETILEPIKQERISTGDAQQSELISNKNVNQYQVDNEGNVITTNEDRVKSSPLSKEKNGWL</sequence>
<dbReference type="Pfam" id="PF12796">
    <property type="entry name" value="Ank_2"/>
    <property type="match status" value="1"/>
</dbReference>
<evidence type="ECO:0000256" key="12">
    <source>
        <dbReference type="ARBA" id="ARBA00022989"/>
    </source>
</evidence>
<evidence type="ECO:0000256" key="19">
    <source>
        <dbReference type="ARBA" id="ARBA00043946"/>
    </source>
</evidence>
<dbReference type="GO" id="GO:0034703">
    <property type="term" value="C:cation channel complex"/>
    <property type="evidence" value="ECO:0007669"/>
    <property type="project" value="TreeGrafter"/>
</dbReference>
<evidence type="ECO:0000256" key="15">
    <source>
        <dbReference type="ARBA" id="ARBA00023065"/>
    </source>
</evidence>
<feature type="transmembrane region" description="Helical" evidence="23">
    <location>
        <begin position="364"/>
        <end position="385"/>
    </location>
</feature>
<evidence type="ECO:0000256" key="11">
    <source>
        <dbReference type="ARBA" id="ARBA00022737"/>
    </source>
</evidence>
<keyword evidence="9 23" id="KW-0812">Transmembrane</keyword>
<dbReference type="GO" id="GO:0070679">
    <property type="term" value="F:inositol 1,4,5 trisphosphate binding"/>
    <property type="evidence" value="ECO:0007669"/>
    <property type="project" value="TreeGrafter"/>
</dbReference>
<evidence type="ECO:0000256" key="5">
    <source>
        <dbReference type="ARBA" id="ARBA00022483"/>
    </source>
</evidence>
<dbReference type="PRINTS" id="PR01097">
    <property type="entry name" value="TRNSRECEPTRP"/>
</dbReference>
<evidence type="ECO:0000256" key="9">
    <source>
        <dbReference type="ARBA" id="ARBA00022692"/>
    </source>
</evidence>
<dbReference type="SMART" id="SM00248">
    <property type="entry name" value="ANK"/>
    <property type="match status" value="2"/>
</dbReference>
<dbReference type="FunFam" id="1.25.40.20:FF:000221">
    <property type="entry name" value="Transient receptor potential-gamma protein"/>
    <property type="match status" value="1"/>
</dbReference>
<evidence type="ECO:0000256" key="21">
    <source>
        <dbReference type="PROSITE-ProRule" id="PRU00023"/>
    </source>
</evidence>
<evidence type="ECO:0000313" key="25">
    <source>
        <dbReference type="EMBL" id="GFQ96129.1"/>
    </source>
</evidence>
<dbReference type="GO" id="GO:0006887">
    <property type="term" value="P:exocytosis"/>
    <property type="evidence" value="ECO:0007669"/>
    <property type="project" value="UniProtKB-KW"/>
</dbReference>
<feature type="region of interest" description="Disordered" evidence="22">
    <location>
        <begin position="1165"/>
        <end position="1191"/>
    </location>
</feature>
<keyword evidence="18" id="KW-0407">Ion channel</keyword>
<dbReference type="InterPro" id="IPR013555">
    <property type="entry name" value="TRP_dom"/>
</dbReference>